<dbReference type="Gene3D" id="2.40.50.180">
    <property type="entry name" value="CheA-289, Domain 4"/>
    <property type="match status" value="1"/>
</dbReference>
<dbReference type="RefSeq" id="WP_086929016.1">
    <property type="nucleotide sequence ID" value="NZ_CP021363.1"/>
</dbReference>
<dbReference type="InterPro" id="IPR002545">
    <property type="entry name" value="CheW-lke_dom"/>
</dbReference>
<dbReference type="InterPro" id="IPR036061">
    <property type="entry name" value="CheW-like_dom_sf"/>
</dbReference>
<reference evidence="2" key="1">
    <citation type="submission" date="2017-05" db="EMBL/GenBank/DDBJ databases">
        <title>Polyphasic characterization of four soil-derived phenanthrene-degrading Acidovorax strains and proposal of Acidovorax phenanthrenivorans sp. nov.</title>
        <authorList>
            <person name="Singleton D."/>
            <person name="Lee J."/>
            <person name="Dickey A.N."/>
            <person name="Stroud A."/>
            <person name="Scholl E.H."/>
            <person name="Wright F.A."/>
            <person name="Aitken M.D."/>
        </authorList>
    </citation>
    <scope>NUCLEOTIDE SEQUENCE</scope>
    <source>
        <strain evidence="2">P4</strain>
        <plasmid evidence="2">pACP4.1</plasmid>
    </source>
</reference>
<dbReference type="GO" id="GO:0006935">
    <property type="term" value="P:chemotaxis"/>
    <property type="evidence" value="ECO:0007669"/>
    <property type="project" value="InterPro"/>
</dbReference>
<gene>
    <name evidence="2" type="ORF">CBP36_19965</name>
</gene>
<dbReference type="Pfam" id="PF01584">
    <property type="entry name" value="CheW"/>
    <property type="match status" value="1"/>
</dbReference>
<dbReference type="Proteomes" id="UP000194440">
    <property type="component" value="Plasmid pACP4.1"/>
</dbReference>
<dbReference type="SUPFAM" id="SSF50341">
    <property type="entry name" value="CheW-like"/>
    <property type="match status" value="1"/>
</dbReference>
<sequence length="161" mass="17467">MDNQVQRRRRLQLLQDRLLASRNTVVDSPGDMVLPFNVGNYLFAIPYAEVARVILPAAIVQVPRNQNVPSFVVGVAASESDMLSIVDAAMLLLGAPMQATIKSRIIVMGEGPMKGFGLLVSRVQDLTSMALIDKDKAPALLTSEALNLHVASKNTANTERQ</sequence>
<dbReference type="KEGG" id="acis:CBP35_19935"/>
<evidence type="ECO:0000313" key="2">
    <source>
        <dbReference type="EMBL" id="ART61245.1"/>
    </source>
</evidence>
<protein>
    <recommendedName>
        <fullName evidence="1">CheW-like domain-containing protein</fullName>
    </recommendedName>
</protein>
<feature type="domain" description="CheW-like" evidence="1">
    <location>
        <begin position="30"/>
        <end position="161"/>
    </location>
</feature>
<accession>A0A240UJF2</accession>
<dbReference type="EMBL" id="CP021367">
    <property type="protein sequence ID" value="ART61245.1"/>
    <property type="molecule type" value="Genomic_DNA"/>
</dbReference>
<evidence type="ECO:0000313" key="3">
    <source>
        <dbReference type="Proteomes" id="UP000194440"/>
    </source>
</evidence>
<organism evidence="2 3">
    <name type="scientific">Acidovorax carolinensis</name>
    <dbReference type="NCBI Taxonomy" id="553814"/>
    <lineage>
        <taxon>Bacteria</taxon>
        <taxon>Pseudomonadati</taxon>
        <taxon>Pseudomonadota</taxon>
        <taxon>Betaproteobacteria</taxon>
        <taxon>Burkholderiales</taxon>
        <taxon>Comamonadaceae</taxon>
        <taxon>Acidovorax</taxon>
    </lineage>
</organism>
<proteinExistence type="predicted"/>
<geneLocation type="plasmid" evidence="2 3">
    <name>pACP4.1</name>
</geneLocation>
<keyword evidence="3" id="KW-1185">Reference proteome</keyword>
<dbReference type="KEGG" id="acip:CBP36_19965"/>
<dbReference type="GO" id="GO:0007165">
    <property type="term" value="P:signal transduction"/>
    <property type="evidence" value="ECO:0007669"/>
    <property type="project" value="InterPro"/>
</dbReference>
<evidence type="ECO:0000259" key="1">
    <source>
        <dbReference type="PROSITE" id="PS50851"/>
    </source>
</evidence>
<keyword evidence="2" id="KW-0614">Plasmid</keyword>
<name>A0A240UJF2_9BURK</name>
<dbReference type="AlphaFoldDB" id="A0A240UJF2"/>
<dbReference type="PROSITE" id="PS50851">
    <property type="entry name" value="CHEW"/>
    <property type="match status" value="1"/>
</dbReference>
<dbReference type="Gene3D" id="2.30.30.40">
    <property type="entry name" value="SH3 Domains"/>
    <property type="match status" value="1"/>
</dbReference>